<dbReference type="EMBL" id="ML996688">
    <property type="protein sequence ID" value="KAF2404675.1"/>
    <property type="molecule type" value="Genomic_DNA"/>
</dbReference>
<reference evidence="2" key="1">
    <citation type="journal article" date="2020" name="Stud. Mycol.">
        <title>101 Dothideomycetes genomes: a test case for predicting lifestyles and emergence of pathogens.</title>
        <authorList>
            <person name="Haridas S."/>
            <person name="Albert R."/>
            <person name="Binder M."/>
            <person name="Bloem J."/>
            <person name="Labutti K."/>
            <person name="Salamov A."/>
            <person name="Andreopoulos B."/>
            <person name="Baker S."/>
            <person name="Barry K."/>
            <person name="Bills G."/>
            <person name="Bluhm B."/>
            <person name="Cannon C."/>
            <person name="Castanera R."/>
            <person name="Culley D."/>
            <person name="Daum C."/>
            <person name="Ezra D."/>
            <person name="Gonzalez J."/>
            <person name="Henrissat B."/>
            <person name="Kuo A."/>
            <person name="Liang C."/>
            <person name="Lipzen A."/>
            <person name="Lutzoni F."/>
            <person name="Magnuson J."/>
            <person name="Mondo S."/>
            <person name="Nolan M."/>
            <person name="Ohm R."/>
            <person name="Pangilinan J."/>
            <person name="Park H.-J."/>
            <person name="Ramirez L."/>
            <person name="Alfaro M."/>
            <person name="Sun H."/>
            <person name="Tritt A."/>
            <person name="Yoshinaga Y."/>
            <person name="Zwiers L.-H."/>
            <person name="Turgeon B."/>
            <person name="Goodwin S."/>
            <person name="Spatafora J."/>
            <person name="Crous P."/>
            <person name="Grigoriev I."/>
        </authorList>
    </citation>
    <scope>NUCLEOTIDE SEQUENCE</scope>
    <source>
        <strain evidence="2">CBS 262.69</strain>
    </source>
</reference>
<gene>
    <name evidence="2" type="ORF">EJ06DRAFT_215605</name>
</gene>
<organism evidence="2 3">
    <name type="scientific">Trichodelitschia bisporula</name>
    <dbReference type="NCBI Taxonomy" id="703511"/>
    <lineage>
        <taxon>Eukaryota</taxon>
        <taxon>Fungi</taxon>
        <taxon>Dikarya</taxon>
        <taxon>Ascomycota</taxon>
        <taxon>Pezizomycotina</taxon>
        <taxon>Dothideomycetes</taxon>
        <taxon>Dothideomycetes incertae sedis</taxon>
        <taxon>Phaeotrichales</taxon>
        <taxon>Phaeotrichaceae</taxon>
        <taxon>Trichodelitschia</taxon>
    </lineage>
</organism>
<feature type="region of interest" description="Disordered" evidence="1">
    <location>
        <begin position="63"/>
        <end position="82"/>
    </location>
</feature>
<dbReference type="Proteomes" id="UP000799640">
    <property type="component" value="Unassembled WGS sequence"/>
</dbReference>
<evidence type="ECO:0000256" key="1">
    <source>
        <dbReference type="SAM" id="MobiDB-lite"/>
    </source>
</evidence>
<evidence type="ECO:0000313" key="3">
    <source>
        <dbReference type="Proteomes" id="UP000799640"/>
    </source>
</evidence>
<name>A0A6G1I9L3_9PEZI</name>
<dbReference type="AlphaFoldDB" id="A0A6G1I9L3"/>
<protein>
    <submittedName>
        <fullName evidence="2">Uncharacterized protein</fullName>
    </submittedName>
</protein>
<sequence length="213" mass="23609">MVQRALTLDPRSAKVDLIYLAPPCPAPPKTAIVTSATLHLPLPAVTSPRASEVRTTAALARLRQTGSRKHQTAKPGSGCSPEIYSTACRPESRARQRREQLSFISLSHQTSLPVLHLYHRTSSLVVPVTADARAARDRRLTPRYPAAYGCAPRALCRPLMWARRLRGRGRGRGGKERCQGLLSRHAVDREVKLREERCELEGNEAGSHTVELW</sequence>
<keyword evidence="3" id="KW-1185">Reference proteome</keyword>
<evidence type="ECO:0000313" key="2">
    <source>
        <dbReference type="EMBL" id="KAF2404675.1"/>
    </source>
</evidence>
<accession>A0A6G1I9L3</accession>
<proteinExistence type="predicted"/>